<dbReference type="InterPro" id="IPR012944">
    <property type="entry name" value="SusD_RagB_dom"/>
</dbReference>
<evidence type="ECO:0000256" key="3">
    <source>
        <dbReference type="ARBA" id="ARBA00022729"/>
    </source>
</evidence>
<dbReference type="InterPro" id="IPR033985">
    <property type="entry name" value="SusD-like_N"/>
</dbReference>
<evidence type="ECO:0000259" key="6">
    <source>
        <dbReference type="Pfam" id="PF07980"/>
    </source>
</evidence>
<dbReference type="AlphaFoldDB" id="A0A2V1IPX7"/>
<dbReference type="InterPro" id="IPR011990">
    <property type="entry name" value="TPR-like_helical_dom_sf"/>
</dbReference>
<evidence type="ECO:0000256" key="2">
    <source>
        <dbReference type="ARBA" id="ARBA00006275"/>
    </source>
</evidence>
<gene>
    <name evidence="8" type="ORF">C5O25_10530</name>
</gene>
<dbReference type="Pfam" id="PF14322">
    <property type="entry name" value="SusD-like_3"/>
    <property type="match status" value="1"/>
</dbReference>
<feature type="domain" description="SusD-like N-terminal" evidence="7">
    <location>
        <begin position="23"/>
        <end position="222"/>
    </location>
</feature>
<reference evidence="9" key="1">
    <citation type="submission" date="2018-02" db="EMBL/GenBank/DDBJ databases">
        <authorList>
            <person name="Clavel T."/>
            <person name="Strowig T."/>
        </authorList>
    </citation>
    <scope>NUCLEOTIDE SEQUENCE [LARGE SCALE GENOMIC DNA]</scope>
    <source>
        <strain evidence="9">DSM 100764</strain>
    </source>
</reference>
<evidence type="ECO:0000313" key="9">
    <source>
        <dbReference type="Proteomes" id="UP000244925"/>
    </source>
</evidence>
<comment type="similarity">
    <text evidence="2">Belongs to the SusD family.</text>
</comment>
<dbReference type="SUPFAM" id="SSF48452">
    <property type="entry name" value="TPR-like"/>
    <property type="match status" value="1"/>
</dbReference>
<dbReference type="GeneID" id="93425232"/>
<dbReference type="Gene3D" id="1.25.40.390">
    <property type="match status" value="1"/>
</dbReference>
<dbReference type="Proteomes" id="UP000244925">
    <property type="component" value="Unassembled WGS sequence"/>
</dbReference>
<evidence type="ECO:0000256" key="5">
    <source>
        <dbReference type="ARBA" id="ARBA00023237"/>
    </source>
</evidence>
<evidence type="ECO:0000259" key="7">
    <source>
        <dbReference type="Pfam" id="PF14322"/>
    </source>
</evidence>
<organism evidence="8 9">
    <name type="scientific">Paramuribaculum intestinale</name>
    <dbReference type="NCBI Taxonomy" id="2094151"/>
    <lineage>
        <taxon>Bacteria</taxon>
        <taxon>Pseudomonadati</taxon>
        <taxon>Bacteroidota</taxon>
        <taxon>Bacteroidia</taxon>
        <taxon>Bacteroidales</taxon>
        <taxon>Muribaculaceae</taxon>
        <taxon>Paramuribaculum</taxon>
    </lineage>
</organism>
<evidence type="ECO:0000313" key="8">
    <source>
        <dbReference type="EMBL" id="PWB06371.1"/>
    </source>
</evidence>
<dbReference type="Pfam" id="PF07980">
    <property type="entry name" value="SusD_RagB"/>
    <property type="match status" value="1"/>
</dbReference>
<evidence type="ECO:0000256" key="1">
    <source>
        <dbReference type="ARBA" id="ARBA00004442"/>
    </source>
</evidence>
<dbReference type="EMBL" id="PUBV01000026">
    <property type="protein sequence ID" value="PWB06371.1"/>
    <property type="molecule type" value="Genomic_DNA"/>
</dbReference>
<keyword evidence="3" id="KW-0732">Signal</keyword>
<keyword evidence="9" id="KW-1185">Reference proteome</keyword>
<proteinExistence type="inferred from homology"/>
<name>A0A2V1IPX7_9BACT</name>
<comment type="caution">
    <text evidence="8">The sequence shown here is derived from an EMBL/GenBank/DDBJ whole genome shotgun (WGS) entry which is preliminary data.</text>
</comment>
<comment type="subcellular location">
    <subcellularLocation>
        <location evidence="1">Cell outer membrane</location>
    </subcellularLocation>
</comment>
<feature type="domain" description="RagB/SusD" evidence="6">
    <location>
        <begin position="341"/>
        <end position="668"/>
    </location>
</feature>
<keyword evidence="5" id="KW-0998">Cell outer membrane</keyword>
<keyword evidence="4" id="KW-0472">Membrane</keyword>
<evidence type="ECO:0000256" key="4">
    <source>
        <dbReference type="ARBA" id="ARBA00023136"/>
    </source>
</evidence>
<sequence length="680" mass="75526">MNKYIASLFIGTSIIAGFTSCEDYLDREPEANLVADNYFTDGANLSAYVMRFYDGMLPSHSSNAYGMGTFANDNGTDNQVARSIPSRYANGQWLTSNDESNWSFGNIRSLNLFFEYVLPNIESGKLGLTDLVRQSIGEAYFFRAYQYYASYSTIGDYPIIDNVLPDDKELLLENSYRRPRNQVARHILEDLDNALAYLPESSDKGKQGVNRDCALLLRSRVALFEGTWLKYHKGTALVPGGPGWPGDASLLGSFDIDAEINYFLTEAMTSAKELGDKMMGQLAENTGVIDAFSPSLAPLNPYFCMFGQQDLDSYSEVLMYRAYQLTAPAVSTQIQHSFMTHGGGLGYTRGMIRSFVMANGLPIYAAGSGFDPDWESAGVTATLQDRDSRAQLFVRGDNCLTSYKNGEEASTYNMSWLLTESATQNPITGYANKKGCSFDYSMAEGNSRATTGSITFRGVEALLNYMEACVEKNGNVDQTADSYWKAIRTRAKVDPDYTKTIAATNMTIEGEGDWGAYSRGVLVNTLLYNVRRERRNELMAEGFRYNDLRRWCALDQLAANPVNLYGMKYWNTVYSDPQSDLALTTTDEDGNEVFLAARVNPDGDGNMSSQADGDWIVLNRVTRNDNYVWNGLTWSRAQYLSPIGCDVFVTSSPDGDKAKSVVYQNPGWPTTGLQPCTKID</sequence>
<dbReference type="PROSITE" id="PS51257">
    <property type="entry name" value="PROKAR_LIPOPROTEIN"/>
    <property type="match status" value="1"/>
</dbReference>
<accession>A0A2V1IPX7</accession>
<protein>
    <submittedName>
        <fullName evidence="8">RagB/SusD family nutrient uptake outer membrane protein</fullName>
    </submittedName>
</protein>
<dbReference type="RefSeq" id="WP_107036701.1">
    <property type="nucleotide sequence ID" value="NZ_CAPCJN010000046.1"/>
</dbReference>
<dbReference type="GO" id="GO:0009279">
    <property type="term" value="C:cell outer membrane"/>
    <property type="evidence" value="ECO:0007669"/>
    <property type="project" value="UniProtKB-SubCell"/>
</dbReference>